<reference evidence="1" key="1">
    <citation type="journal article" date="2014" name="Front. Microbiol.">
        <title>High frequency of phylogenetically diverse reductive dehalogenase-homologous genes in deep subseafloor sedimentary metagenomes.</title>
        <authorList>
            <person name="Kawai M."/>
            <person name="Futagami T."/>
            <person name="Toyoda A."/>
            <person name="Takaki Y."/>
            <person name="Nishi S."/>
            <person name="Hori S."/>
            <person name="Arai W."/>
            <person name="Tsubouchi T."/>
            <person name="Morono Y."/>
            <person name="Uchiyama I."/>
            <person name="Ito T."/>
            <person name="Fujiyama A."/>
            <person name="Inagaki F."/>
            <person name="Takami H."/>
        </authorList>
    </citation>
    <scope>NUCLEOTIDE SEQUENCE</scope>
    <source>
        <strain evidence="1">Expedition CK06-06</strain>
    </source>
</reference>
<organism evidence="1">
    <name type="scientific">marine sediment metagenome</name>
    <dbReference type="NCBI Taxonomy" id="412755"/>
    <lineage>
        <taxon>unclassified sequences</taxon>
        <taxon>metagenomes</taxon>
        <taxon>ecological metagenomes</taxon>
    </lineage>
</organism>
<evidence type="ECO:0008006" key="2">
    <source>
        <dbReference type="Google" id="ProtNLM"/>
    </source>
</evidence>
<gene>
    <name evidence="1" type="ORF">S01H1_08460</name>
</gene>
<feature type="non-terminal residue" evidence="1">
    <location>
        <position position="1"/>
    </location>
</feature>
<accession>X0SNA4</accession>
<comment type="caution">
    <text evidence="1">The sequence shown here is derived from an EMBL/GenBank/DDBJ whole genome shotgun (WGS) entry which is preliminary data.</text>
</comment>
<name>X0SNA4_9ZZZZ</name>
<dbReference type="EMBL" id="BARS01004337">
    <property type="protein sequence ID" value="GAF76616.1"/>
    <property type="molecule type" value="Genomic_DNA"/>
</dbReference>
<proteinExistence type="predicted"/>
<protein>
    <recommendedName>
        <fullName evidence="2">Methyltransferase type 11 domain-containing protein</fullName>
    </recommendedName>
</protein>
<sequence length="55" mass="6319">NRTYCTRLYSPEKISGLLYSVGFSSITCQRDFMSREAEGDYGCMTNRMIVVAKRI</sequence>
<evidence type="ECO:0000313" key="1">
    <source>
        <dbReference type="EMBL" id="GAF76616.1"/>
    </source>
</evidence>
<dbReference type="AlphaFoldDB" id="X0SNA4"/>